<evidence type="ECO:0000256" key="9">
    <source>
        <dbReference type="SAM" id="Phobius"/>
    </source>
</evidence>
<feature type="compositionally biased region" description="Basic and acidic residues" evidence="8">
    <location>
        <begin position="1"/>
        <end position="25"/>
    </location>
</feature>
<sequence>MADRDRGDRGDRDRHQQEGHQHPSDAIKSYLPGAKGGPSTSKVLAVVTLLPIGGVLVVLAALTFTGTLIGLALATPVFVLFSPVLVPAALTLGLAVTGFLTSGAFGITALSSLSWIVNFSRRAMGGGIVTEPIDYTRRRAADTAGYMGQKAKEAGQRTQEAVRP</sequence>
<name>A0AA88V709_9ASTE</name>
<feature type="region of interest" description="Disordered" evidence="8">
    <location>
        <begin position="1"/>
        <end position="31"/>
    </location>
</feature>
<dbReference type="Pfam" id="PF01277">
    <property type="entry name" value="Oleosin"/>
    <property type="match status" value="1"/>
</dbReference>
<dbReference type="Proteomes" id="UP001188597">
    <property type="component" value="Unassembled WGS sequence"/>
</dbReference>
<protein>
    <recommendedName>
        <fullName evidence="7">Oleosin</fullName>
    </recommendedName>
</protein>
<dbReference type="GO" id="GO:0012511">
    <property type="term" value="C:monolayer-surrounded lipid storage body"/>
    <property type="evidence" value="ECO:0007669"/>
    <property type="project" value="InterPro"/>
</dbReference>
<dbReference type="EMBL" id="JAVXUP010002677">
    <property type="protein sequence ID" value="KAK3001989.1"/>
    <property type="molecule type" value="Genomic_DNA"/>
</dbReference>
<keyword evidence="3 7" id="KW-0551">Lipid droplet</keyword>
<keyword evidence="11" id="KW-1185">Reference proteome</keyword>
<evidence type="ECO:0000256" key="3">
    <source>
        <dbReference type="ARBA" id="ARBA00022677"/>
    </source>
</evidence>
<dbReference type="GO" id="GO:0050826">
    <property type="term" value="P:response to freezing"/>
    <property type="evidence" value="ECO:0007669"/>
    <property type="project" value="TreeGrafter"/>
</dbReference>
<keyword evidence="4 9" id="KW-0812">Transmembrane</keyword>
<evidence type="ECO:0000256" key="1">
    <source>
        <dbReference type="ARBA" id="ARBA00002582"/>
    </source>
</evidence>
<comment type="subcellular location">
    <subcellularLocation>
        <location evidence="7">Lipid droplet</location>
    </subcellularLocation>
    <subcellularLocation>
        <location evidence="7">Membrane</location>
        <topology evidence="7">Multi-pass membrane protein</topology>
    </subcellularLocation>
</comment>
<keyword evidence="6 9" id="KW-0472">Membrane</keyword>
<evidence type="ECO:0000313" key="10">
    <source>
        <dbReference type="EMBL" id="KAK3001989.1"/>
    </source>
</evidence>
<gene>
    <name evidence="10" type="ORF">RJ639_021572</name>
</gene>
<proteinExistence type="inferred from homology"/>
<dbReference type="PROSITE" id="PS00811">
    <property type="entry name" value="OLEOSINS"/>
    <property type="match status" value="1"/>
</dbReference>
<feature type="transmembrane region" description="Helical" evidence="9">
    <location>
        <begin position="43"/>
        <end position="62"/>
    </location>
</feature>
<evidence type="ECO:0000256" key="7">
    <source>
        <dbReference type="RuleBase" id="RU000540"/>
    </source>
</evidence>
<evidence type="ECO:0000256" key="5">
    <source>
        <dbReference type="ARBA" id="ARBA00022989"/>
    </source>
</evidence>
<accession>A0AA88V709</accession>
<dbReference type="InterPro" id="IPR000136">
    <property type="entry name" value="Oleosin"/>
</dbReference>
<dbReference type="GO" id="GO:0019915">
    <property type="term" value="P:lipid storage"/>
    <property type="evidence" value="ECO:0007669"/>
    <property type="project" value="TreeGrafter"/>
</dbReference>
<keyword evidence="5 9" id="KW-1133">Transmembrane helix</keyword>
<comment type="caution">
    <text evidence="10">The sequence shown here is derived from an EMBL/GenBank/DDBJ whole genome shotgun (WGS) entry which is preliminary data.</text>
</comment>
<dbReference type="PANTHER" id="PTHR33203:SF44">
    <property type="entry name" value="OLEOSIN 20.3 KDA"/>
    <property type="match status" value="1"/>
</dbReference>
<reference evidence="10" key="1">
    <citation type="submission" date="2022-12" db="EMBL/GenBank/DDBJ databases">
        <title>Draft genome assemblies for two species of Escallonia (Escalloniales).</title>
        <authorList>
            <person name="Chanderbali A."/>
            <person name="Dervinis C."/>
            <person name="Anghel I."/>
            <person name="Soltis D."/>
            <person name="Soltis P."/>
            <person name="Zapata F."/>
        </authorList>
    </citation>
    <scope>NUCLEOTIDE SEQUENCE</scope>
    <source>
        <strain evidence="10">UCBG64.0493</strain>
        <tissue evidence="10">Leaf</tissue>
    </source>
</reference>
<evidence type="ECO:0000256" key="4">
    <source>
        <dbReference type="ARBA" id="ARBA00022692"/>
    </source>
</evidence>
<organism evidence="10 11">
    <name type="scientific">Escallonia herrerae</name>
    <dbReference type="NCBI Taxonomy" id="1293975"/>
    <lineage>
        <taxon>Eukaryota</taxon>
        <taxon>Viridiplantae</taxon>
        <taxon>Streptophyta</taxon>
        <taxon>Embryophyta</taxon>
        <taxon>Tracheophyta</taxon>
        <taxon>Spermatophyta</taxon>
        <taxon>Magnoliopsida</taxon>
        <taxon>eudicotyledons</taxon>
        <taxon>Gunneridae</taxon>
        <taxon>Pentapetalae</taxon>
        <taxon>asterids</taxon>
        <taxon>campanulids</taxon>
        <taxon>Escalloniales</taxon>
        <taxon>Escalloniaceae</taxon>
        <taxon>Escallonia</taxon>
    </lineage>
</organism>
<evidence type="ECO:0000313" key="11">
    <source>
        <dbReference type="Proteomes" id="UP001188597"/>
    </source>
</evidence>
<dbReference type="GO" id="GO:0010344">
    <property type="term" value="P:seed oilbody biogenesis"/>
    <property type="evidence" value="ECO:0007669"/>
    <property type="project" value="TreeGrafter"/>
</dbReference>
<feature type="transmembrane region" description="Helical" evidence="9">
    <location>
        <begin position="96"/>
        <end position="117"/>
    </location>
</feature>
<evidence type="ECO:0000256" key="2">
    <source>
        <dbReference type="ARBA" id="ARBA00010858"/>
    </source>
</evidence>
<comment type="similarity">
    <text evidence="2 7">Belongs to the oleosin family.</text>
</comment>
<dbReference type="GO" id="GO:0016020">
    <property type="term" value="C:membrane"/>
    <property type="evidence" value="ECO:0007669"/>
    <property type="project" value="UniProtKB-SubCell"/>
</dbReference>
<comment type="function">
    <text evidence="1">May have a structural role to stabilize the lipid body during desiccation of the seed by preventing coalescence of the oil. Probably interacts with both lipid and phospholipid moieties of lipid bodies. May also provide recognition signals for specific lipase anchorage in lipolysis during seedling growth.</text>
</comment>
<dbReference type="AlphaFoldDB" id="A0AA88V709"/>
<evidence type="ECO:0000256" key="8">
    <source>
        <dbReference type="SAM" id="MobiDB-lite"/>
    </source>
</evidence>
<feature type="transmembrane region" description="Helical" evidence="9">
    <location>
        <begin position="69"/>
        <end position="90"/>
    </location>
</feature>
<dbReference type="PANTHER" id="PTHR33203">
    <property type="entry name" value="OLEOSIN"/>
    <property type="match status" value="1"/>
</dbReference>
<evidence type="ECO:0000256" key="6">
    <source>
        <dbReference type="ARBA" id="ARBA00023136"/>
    </source>
</evidence>